<dbReference type="EMBL" id="KU160638">
    <property type="protein sequence ID" value="ALY08429.1"/>
    <property type="molecule type" value="Genomic_DNA"/>
</dbReference>
<dbReference type="RefSeq" id="YP_009603265.1">
    <property type="nucleotide sequence ID" value="NC_041949.1"/>
</dbReference>
<proteinExistence type="predicted"/>
<evidence type="ECO:0000313" key="2">
    <source>
        <dbReference type="Proteomes" id="UP000225890"/>
    </source>
</evidence>
<organism evidence="1 2">
    <name type="scientific">Arthrobacter phage Amigo</name>
    <dbReference type="NCBI Taxonomy" id="1772291"/>
    <lineage>
        <taxon>Viruses</taxon>
        <taxon>Duplodnaviria</taxon>
        <taxon>Heunggongvirae</taxon>
        <taxon>Uroviricota</taxon>
        <taxon>Caudoviricetes</taxon>
        <taxon>Amigovirus</taxon>
        <taxon>Amigovirus amigo</taxon>
    </lineage>
</organism>
<evidence type="ECO:0000313" key="1">
    <source>
        <dbReference type="EMBL" id="ALY08429.1"/>
    </source>
</evidence>
<protein>
    <submittedName>
        <fullName evidence="1">Uncharacterized protein</fullName>
    </submittedName>
</protein>
<keyword evidence="2" id="KW-1185">Reference proteome</keyword>
<accession>A0A0U4B137</accession>
<dbReference type="GeneID" id="40079123"/>
<dbReference type="KEGG" id="vg:40079123"/>
<reference evidence="1 2" key="1">
    <citation type="submission" date="2015-11" db="EMBL/GenBank/DDBJ databases">
        <authorList>
            <person name="Bagnasco F.G."/>
            <person name="Brynell Z.S."/>
            <person name="Burke S.O."/>
            <person name="Chimalakonda N.S."/>
            <person name="Connor J.A."/>
            <person name="Curtis K.N."/>
            <person name="Deaton B.M."/>
            <person name="Fahnestock A.K."/>
            <person name="Fratus C.R."/>
            <person name="Karstens A.W."/>
            <person name="Konde S.A."/>
            <person name="Lantz C.N."/>
            <person name="Lee S.M."/>
            <person name="Miller S.N."/>
            <person name="Minick J.E."/>
            <person name="Pruett K.M."/>
            <person name="Rose V.A."/>
            <person name="Schick A.M."/>
            <person name="Sells C.A."/>
            <person name="Sieker J.W."/>
            <person name="Thomas D.S."/>
            <person name="Warrad Y.M."/>
            <person name="Wyper J.F."/>
            <person name="Adair T.L."/>
            <person name="Gibbon B.C."/>
            <person name="Wu H."/>
            <person name="Jones W.S."/>
            <person name="Serrano M.G."/>
            <person name="Buck G."/>
            <person name="Lee V."/>
            <person name="Wang Y."/>
            <person name="Carvalho R."/>
            <person name="Voegtly L."/>
            <person name="Shi R."/>
            <person name="Duckworth R."/>
            <person name="Johnson A."/>
            <person name="Loviza R."/>
            <person name="Walstead R."/>
            <person name="Shah Z."/>
            <person name="Kiflezghi M."/>
            <person name="Wade K."/>
            <person name="Bradley K.W."/>
            <person name="Asai D.J."/>
            <person name="Bowman C.A."/>
            <person name="Russell D.A."/>
            <person name="Pope W.H."/>
            <person name="Jacobs-Sera D."/>
            <person name="Hendrix R.W."/>
            <person name="Hatfull G.F."/>
        </authorList>
    </citation>
    <scope>NUCLEOTIDE SEQUENCE [LARGE SCALE GENOMIC DNA]</scope>
</reference>
<gene>
    <name evidence="1" type="primary">84</name>
    <name evidence="1" type="ORF">AMIGO_84</name>
</gene>
<dbReference type="Proteomes" id="UP000225890">
    <property type="component" value="Segment"/>
</dbReference>
<sequence length="68" mass="7950">MFINAIDVKVGDVITRDGESHTVTVSKARSLTQYWEIWTFPTDRPRAGAFVRYPNQFDQIFLENRTEN</sequence>
<name>A0A0U4B137_9CAUD</name>